<proteinExistence type="predicted"/>
<keyword evidence="3" id="KW-1185">Reference proteome</keyword>
<evidence type="ECO:0000256" key="1">
    <source>
        <dbReference type="SAM" id="MobiDB-lite"/>
    </source>
</evidence>
<feature type="compositionally biased region" description="Basic and acidic residues" evidence="1">
    <location>
        <begin position="29"/>
        <end position="38"/>
    </location>
</feature>
<gene>
    <name evidence="2" type="ORF">DPMN_008700</name>
</gene>
<comment type="caution">
    <text evidence="2">The sequence shown here is derived from an EMBL/GenBank/DDBJ whole genome shotgun (WGS) entry which is preliminary data.</text>
</comment>
<reference evidence="2" key="2">
    <citation type="submission" date="2020-11" db="EMBL/GenBank/DDBJ databases">
        <authorList>
            <person name="McCartney M.A."/>
            <person name="Auch B."/>
            <person name="Kono T."/>
            <person name="Mallez S."/>
            <person name="Becker A."/>
            <person name="Gohl D.M."/>
            <person name="Silverstein K.A.T."/>
            <person name="Koren S."/>
            <person name="Bechman K.B."/>
            <person name="Herman A."/>
            <person name="Abrahante J.E."/>
            <person name="Garbe J."/>
        </authorList>
    </citation>
    <scope>NUCLEOTIDE SEQUENCE</scope>
    <source>
        <strain evidence="2">Duluth1</strain>
        <tissue evidence="2">Whole animal</tissue>
    </source>
</reference>
<feature type="compositionally biased region" description="Basic and acidic residues" evidence="1">
    <location>
        <begin position="50"/>
        <end position="61"/>
    </location>
</feature>
<evidence type="ECO:0000313" key="2">
    <source>
        <dbReference type="EMBL" id="KAH3884714.1"/>
    </source>
</evidence>
<dbReference type="AlphaFoldDB" id="A0A9D4RXL3"/>
<name>A0A9D4RXL3_DREPO</name>
<sequence>MECISEEMLQRRYRKLREKKASANNKGTSGEKAKEQTENTKLNRNVRRIVKADKRNYKDTW</sequence>
<organism evidence="2 3">
    <name type="scientific">Dreissena polymorpha</name>
    <name type="common">Zebra mussel</name>
    <name type="synonym">Mytilus polymorpha</name>
    <dbReference type="NCBI Taxonomy" id="45954"/>
    <lineage>
        <taxon>Eukaryota</taxon>
        <taxon>Metazoa</taxon>
        <taxon>Spiralia</taxon>
        <taxon>Lophotrochozoa</taxon>
        <taxon>Mollusca</taxon>
        <taxon>Bivalvia</taxon>
        <taxon>Autobranchia</taxon>
        <taxon>Heteroconchia</taxon>
        <taxon>Euheterodonta</taxon>
        <taxon>Imparidentia</taxon>
        <taxon>Neoheterodontei</taxon>
        <taxon>Myida</taxon>
        <taxon>Dreissenoidea</taxon>
        <taxon>Dreissenidae</taxon>
        <taxon>Dreissena</taxon>
    </lineage>
</organism>
<accession>A0A9D4RXL3</accession>
<dbReference type="Proteomes" id="UP000828390">
    <property type="component" value="Unassembled WGS sequence"/>
</dbReference>
<evidence type="ECO:0000313" key="3">
    <source>
        <dbReference type="Proteomes" id="UP000828390"/>
    </source>
</evidence>
<protein>
    <submittedName>
        <fullName evidence="2">Uncharacterized protein</fullName>
    </submittedName>
</protein>
<feature type="region of interest" description="Disordered" evidence="1">
    <location>
        <begin position="18"/>
        <end position="61"/>
    </location>
</feature>
<reference evidence="2" key="1">
    <citation type="journal article" date="2019" name="bioRxiv">
        <title>The Genome of the Zebra Mussel, Dreissena polymorpha: A Resource for Invasive Species Research.</title>
        <authorList>
            <person name="McCartney M.A."/>
            <person name="Auch B."/>
            <person name="Kono T."/>
            <person name="Mallez S."/>
            <person name="Zhang Y."/>
            <person name="Obille A."/>
            <person name="Becker A."/>
            <person name="Abrahante J.E."/>
            <person name="Garbe J."/>
            <person name="Badalamenti J.P."/>
            <person name="Herman A."/>
            <person name="Mangelson H."/>
            <person name="Liachko I."/>
            <person name="Sullivan S."/>
            <person name="Sone E.D."/>
            <person name="Koren S."/>
            <person name="Silverstein K.A.T."/>
            <person name="Beckman K.B."/>
            <person name="Gohl D.M."/>
        </authorList>
    </citation>
    <scope>NUCLEOTIDE SEQUENCE</scope>
    <source>
        <strain evidence="2">Duluth1</strain>
        <tissue evidence="2">Whole animal</tissue>
    </source>
</reference>
<dbReference type="EMBL" id="JAIWYP010000001">
    <property type="protein sequence ID" value="KAH3884714.1"/>
    <property type="molecule type" value="Genomic_DNA"/>
</dbReference>